<dbReference type="FunFam" id="3.20.20.80:FF:000174">
    <property type="entry name" value="YIR007W-like protein"/>
    <property type="match status" value="1"/>
</dbReference>
<proteinExistence type="inferred from homology"/>
<dbReference type="SUPFAM" id="SSF51445">
    <property type="entry name" value="(Trans)glycosidases"/>
    <property type="match status" value="1"/>
</dbReference>
<dbReference type="OrthoDB" id="9971853at2759"/>
<organism evidence="6 7">
    <name type="scientific">Protomyces lactucae-debilis</name>
    <dbReference type="NCBI Taxonomy" id="2754530"/>
    <lineage>
        <taxon>Eukaryota</taxon>
        <taxon>Fungi</taxon>
        <taxon>Dikarya</taxon>
        <taxon>Ascomycota</taxon>
        <taxon>Taphrinomycotina</taxon>
        <taxon>Taphrinomycetes</taxon>
        <taxon>Taphrinales</taxon>
        <taxon>Protomycetaceae</taxon>
        <taxon>Protomyces</taxon>
    </lineage>
</organism>
<evidence type="ECO:0000256" key="2">
    <source>
        <dbReference type="ARBA" id="ARBA00022801"/>
    </source>
</evidence>
<dbReference type="InterPro" id="IPR013780">
    <property type="entry name" value="Glyco_hydro_b"/>
</dbReference>
<evidence type="ECO:0000259" key="4">
    <source>
        <dbReference type="Pfam" id="PF00150"/>
    </source>
</evidence>
<dbReference type="GeneID" id="63783373"/>
<dbReference type="InterPro" id="IPR052066">
    <property type="entry name" value="Glycosphingolipid_Hydrolases"/>
</dbReference>
<comment type="caution">
    <text evidence="6">The sequence shown here is derived from an EMBL/GenBank/DDBJ whole genome shotgun (WGS) entry which is preliminary data.</text>
</comment>
<reference evidence="6 7" key="1">
    <citation type="submission" date="2016-07" db="EMBL/GenBank/DDBJ databases">
        <title>Pervasive Adenine N6-methylation of Active Genes in Fungi.</title>
        <authorList>
            <consortium name="DOE Joint Genome Institute"/>
            <person name="Mondo S.J."/>
            <person name="Dannebaum R.O."/>
            <person name="Kuo R.C."/>
            <person name="Labutti K."/>
            <person name="Haridas S."/>
            <person name="Kuo A."/>
            <person name="Salamov A."/>
            <person name="Ahrendt S.R."/>
            <person name="Lipzen A."/>
            <person name="Sullivan W."/>
            <person name="Andreopoulos W.B."/>
            <person name="Clum A."/>
            <person name="Lindquist E."/>
            <person name="Daum C."/>
            <person name="Ramamoorthy G.K."/>
            <person name="Gryganskyi A."/>
            <person name="Culley D."/>
            <person name="Magnuson J.K."/>
            <person name="James T.Y."/>
            <person name="O'Malley M.A."/>
            <person name="Stajich J.E."/>
            <person name="Spatafora J.W."/>
            <person name="Visel A."/>
            <person name="Grigoriev I.V."/>
        </authorList>
    </citation>
    <scope>NUCLEOTIDE SEQUENCE [LARGE SCALE GENOMIC DNA]</scope>
    <source>
        <strain evidence="6 7">12-1054</strain>
    </source>
</reference>
<dbReference type="GO" id="GO:0000272">
    <property type="term" value="P:polysaccharide catabolic process"/>
    <property type="evidence" value="ECO:0007669"/>
    <property type="project" value="InterPro"/>
</dbReference>
<protein>
    <submittedName>
        <fullName evidence="6">Glycoside hydrolase superfamily</fullName>
    </submittedName>
</protein>
<name>A0A1Y2FP62_PROLT</name>
<feature type="domain" description="Glycoside hydrolase family 5" evidence="4">
    <location>
        <begin position="55"/>
        <end position="127"/>
    </location>
</feature>
<evidence type="ECO:0000313" key="6">
    <source>
        <dbReference type="EMBL" id="ORY84505.1"/>
    </source>
</evidence>
<dbReference type="Proteomes" id="UP000193685">
    <property type="component" value="Unassembled WGS sequence"/>
</dbReference>
<dbReference type="RefSeq" id="XP_040726523.1">
    <property type="nucleotide sequence ID" value="XM_040866774.1"/>
</dbReference>
<dbReference type="AlphaFoldDB" id="A0A1Y2FP62"/>
<feature type="domain" description="Glycoside hydrolase family 5 C-terminal" evidence="5">
    <location>
        <begin position="610"/>
        <end position="688"/>
    </location>
</feature>
<dbReference type="InterPro" id="IPR041036">
    <property type="entry name" value="GH5_C"/>
</dbReference>
<dbReference type="Gene3D" id="2.60.40.1180">
    <property type="entry name" value="Golgi alpha-mannosidase II"/>
    <property type="match status" value="1"/>
</dbReference>
<evidence type="ECO:0000313" key="7">
    <source>
        <dbReference type="Proteomes" id="UP000193685"/>
    </source>
</evidence>
<dbReference type="STRING" id="56484.A0A1Y2FP62"/>
<keyword evidence="2 6" id="KW-0378">Hydrolase</keyword>
<sequence length="706" mass="79159">MRVLTIKGQNFIDEQGRSVQLRGINLSGDSKLPKSPDLPSHQLEHFWDADNISFVGRPFELAEADAHLSRIRGWGYNIVRFVVTWEAVEHERPGKYDEAYIDYLIQVLRKCGQHGLYVLMDPHQDVWSRFSGGSGAPLWTLIAAGMNPLNFEVTEAALVHNTSKVPEAFPKMIWATNYQRLAAETMFTLFFAGRHFAPNAILDDQNIQDYLQNHFISAMQHVARRIVDAGDLAGNVVIGWESLNEPNRGLVGLPDLSCVEKEQHNRRGTCPTPMQSFATGAGFAQTIDVWAFGSMGAKKSGTTVVDPQGTSVWLDKNYDDSRYGWKRHAKWQLGRCIWAQHGVWSETDVRLLKPDYFSRGPGGVKLNMAQFLQLFWLDHFRAYKSAIREVHEMAIIFCQPPVLEVPPIFSKKDQADTQIVYAPHYYDGLTLMNKKWNTWYNVDVLGVLRGKYLSPVFAVKFGLRAIRNCLRDQLKAIRQEGLANLGNYPCFFTEIGVPYDMDGGRAYEDDDFSSQIGALDANSFALEGANAHFTLWQYSPLNTNRWGDHWNGEDLSLWSNSYVQDAALRPSSSSSEGSLKRKYLKALPEPSFPATELRDSGSRAWPAFLRPSPVTTAGSVQSFGFDLHNKVFSLVIEANQDGGASDIYVPLAHFDEEMVVEQSSGSTTFDVARQVLTWTHGPGNQRLHITAANGRGHSSGLFCSCG</sequence>
<dbReference type="PANTHER" id="PTHR31308">
    <property type="match status" value="1"/>
</dbReference>
<evidence type="ECO:0000256" key="1">
    <source>
        <dbReference type="ARBA" id="ARBA00005641"/>
    </source>
</evidence>
<dbReference type="EMBL" id="MCFI01000006">
    <property type="protein sequence ID" value="ORY84505.1"/>
    <property type="molecule type" value="Genomic_DNA"/>
</dbReference>
<dbReference type="PANTHER" id="PTHR31308:SF5">
    <property type="entry name" value="ERGOSTERYL-BETA-GLUCOSIDASE"/>
    <property type="match status" value="1"/>
</dbReference>
<dbReference type="InterPro" id="IPR001547">
    <property type="entry name" value="Glyco_hydro_5"/>
</dbReference>
<dbReference type="InterPro" id="IPR017853">
    <property type="entry name" value="GH"/>
</dbReference>
<keyword evidence="7" id="KW-1185">Reference proteome</keyword>
<dbReference type="OMA" id="PSNGWIG"/>
<dbReference type="Gene3D" id="3.20.20.80">
    <property type="entry name" value="Glycosidases"/>
    <property type="match status" value="2"/>
</dbReference>
<dbReference type="GO" id="GO:1904462">
    <property type="term" value="P:ergosteryl 3-beta-D-glucoside catabolic process"/>
    <property type="evidence" value="ECO:0007669"/>
    <property type="project" value="TreeGrafter"/>
</dbReference>
<accession>A0A1Y2FP62</accession>
<dbReference type="Pfam" id="PF18564">
    <property type="entry name" value="Glyco_hydro_5_C"/>
    <property type="match status" value="1"/>
</dbReference>
<comment type="similarity">
    <text evidence="1">Belongs to the glycosyl hydrolase 5 (cellulase A) family.</text>
</comment>
<dbReference type="Pfam" id="PF00150">
    <property type="entry name" value="Cellulase"/>
    <property type="match status" value="1"/>
</dbReference>
<dbReference type="GO" id="GO:0050295">
    <property type="term" value="F:steryl-beta-glucosidase activity"/>
    <property type="evidence" value="ECO:0007669"/>
    <property type="project" value="TreeGrafter"/>
</dbReference>
<evidence type="ECO:0000259" key="5">
    <source>
        <dbReference type="Pfam" id="PF18564"/>
    </source>
</evidence>
<keyword evidence="3" id="KW-0326">Glycosidase</keyword>
<evidence type="ECO:0000256" key="3">
    <source>
        <dbReference type="ARBA" id="ARBA00023295"/>
    </source>
</evidence>
<gene>
    <name evidence="6" type="ORF">BCR37DRAFT_270766</name>
</gene>